<dbReference type="Gene3D" id="3.30.1780.10">
    <property type="entry name" value="ornithine cyclodeaminase, domain 1"/>
    <property type="match status" value="1"/>
</dbReference>
<dbReference type="GO" id="GO:0005737">
    <property type="term" value="C:cytoplasm"/>
    <property type="evidence" value="ECO:0007669"/>
    <property type="project" value="TreeGrafter"/>
</dbReference>
<dbReference type="AlphaFoldDB" id="A6F005"/>
<dbReference type="Gene3D" id="3.40.50.720">
    <property type="entry name" value="NAD(P)-binding Rossmann-like Domain"/>
    <property type="match status" value="1"/>
</dbReference>
<organism evidence="1 2">
    <name type="scientific">Marinobacter algicola DG893</name>
    <dbReference type="NCBI Taxonomy" id="443152"/>
    <lineage>
        <taxon>Bacteria</taxon>
        <taxon>Pseudomonadati</taxon>
        <taxon>Pseudomonadota</taxon>
        <taxon>Gammaproteobacteria</taxon>
        <taxon>Pseudomonadales</taxon>
        <taxon>Marinobacteraceae</taxon>
        <taxon>Marinobacter</taxon>
    </lineage>
</organism>
<dbReference type="EMBL" id="ABCP01000011">
    <property type="protein sequence ID" value="EDM47918.1"/>
    <property type="molecule type" value="Genomic_DNA"/>
</dbReference>
<dbReference type="InterPro" id="IPR023401">
    <property type="entry name" value="ODC_N"/>
</dbReference>
<dbReference type="Pfam" id="PF02423">
    <property type="entry name" value="OCD_Mu_crystall"/>
    <property type="match status" value="1"/>
</dbReference>
<dbReference type="Proteomes" id="UP000005856">
    <property type="component" value="Unassembled WGS sequence"/>
</dbReference>
<dbReference type="eggNOG" id="COG2423">
    <property type="taxonomic scope" value="Bacteria"/>
</dbReference>
<dbReference type="PANTHER" id="PTHR13812">
    <property type="entry name" value="KETIMINE REDUCTASE MU-CRYSTALLIN"/>
    <property type="match status" value="1"/>
</dbReference>
<dbReference type="SUPFAM" id="SSF51735">
    <property type="entry name" value="NAD(P)-binding Rossmann-fold domains"/>
    <property type="match status" value="1"/>
</dbReference>
<evidence type="ECO:0000313" key="1">
    <source>
        <dbReference type="EMBL" id="EDM47918.1"/>
    </source>
</evidence>
<dbReference type="InterPro" id="IPR003462">
    <property type="entry name" value="ODC_Mu_crystall"/>
</dbReference>
<accession>A6F005</accession>
<comment type="caution">
    <text evidence="1">The sequence shown here is derived from an EMBL/GenBank/DDBJ whole genome shotgun (WGS) entry which is preliminary data.</text>
</comment>
<dbReference type="OrthoDB" id="5293744at2"/>
<proteinExistence type="predicted"/>
<keyword evidence="2" id="KW-1185">Reference proteome</keyword>
<protein>
    <submittedName>
        <fullName evidence="1">Ornithine cyclodeaminase</fullName>
    </submittedName>
</protein>
<gene>
    <name evidence="1" type="ORF">MDG893_15050</name>
</gene>
<sequence>MTLLLNNDEAERLLKMPEVIDELALAYSDLARDQAINRNRSDTAIPRPKLGASYVFKSMEGGYPRRGVYALRISSDIIQWPNRADGQHRKEKLPALPGNRWLGLVLLFSIDNCELLAVLPDGIIQRFRVGATNGLGIKMMARQNARRIGLIGAGYQAGTQALAACAVRTIEEIRVYSPTAAKRQAFADEWSDKLGIPVIPVAHAKEAVANADIVLCATNSMQPVIQADWLEPGMHLSSLKRFELPAECYRRADRVAVHTRLWEPDMLMMGEENIPDDELWAKRKAGDGIDWLNQPEIGQLTSGQISGRDNDQQITCFMNNVGLGLQFAAAGALLFEKARQTGAGRELPLEWFTQSVVS</sequence>
<name>A6F005_9GAMM</name>
<dbReference type="STRING" id="443152.MDG893_15050"/>
<evidence type="ECO:0000313" key="2">
    <source>
        <dbReference type="Proteomes" id="UP000005856"/>
    </source>
</evidence>
<reference evidence="1 2" key="1">
    <citation type="submission" date="2007-06" db="EMBL/GenBank/DDBJ databases">
        <authorList>
            <person name="Green D."/>
            <person name="Ferriera S."/>
            <person name="Johnson J."/>
            <person name="Kravitz S."/>
            <person name="Beeson K."/>
            <person name="Sutton G."/>
            <person name="Rogers Y.-H."/>
            <person name="Friedman R."/>
            <person name="Frazier M."/>
            <person name="Venter J.C."/>
        </authorList>
    </citation>
    <scope>NUCLEOTIDE SEQUENCE [LARGE SCALE GENOMIC DNA]</scope>
    <source>
        <strain evidence="1 2">DG893</strain>
    </source>
</reference>
<dbReference type="InterPro" id="IPR036291">
    <property type="entry name" value="NAD(P)-bd_dom_sf"/>
</dbReference>
<dbReference type="RefSeq" id="WP_007153601.1">
    <property type="nucleotide sequence ID" value="NZ_ABCP01000011.1"/>
</dbReference>
<dbReference type="PANTHER" id="PTHR13812:SF19">
    <property type="entry name" value="KETIMINE REDUCTASE MU-CRYSTALLIN"/>
    <property type="match status" value="1"/>
</dbReference>